<reference evidence="2" key="1">
    <citation type="submission" date="2022-11" db="UniProtKB">
        <authorList>
            <consortium name="WormBaseParasite"/>
        </authorList>
    </citation>
    <scope>IDENTIFICATION</scope>
</reference>
<protein>
    <submittedName>
        <fullName evidence="2">C-type lectin domain-containing protein</fullName>
    </submittedName>
</protein>
<organism evidence="1 2">
    <name type="scientific">Panagrolaimus sp. ES5</name>
    <dbReference type="NCBI Taxonomy" id="591445"/>
    <lineage>
        <taxon>Eukaryota</taxon>
        <taxon>Metazoa</taxon>
        <taxon>Ecdysozoa</taxon>
        <taxon>Nematoda</taxon>
        <taxon>Chromadorea</taxon>
        <taxon>Rhabditida</taxon>
        <taxon>Tylenchina</taxon>
        <taxon>Panagrolaimomorpha</taxon>
        <taxon>Panagrolaimoidea</taxon>
        <taxon>Panagrolaimidae</taxon>
        <taxon>Panagrolaimus</taxon>
    </lineage>
</organism>
<proteinExistence type="predicted"/>
<evidence type="ECO:0000313" key="2">
    <source>
        <dbReference type="WBParaSite" id="ES5_v2.g18132.t1"/>
    </source>
</evidence>
<dbReference type="WBParaSite" id="ES5_v2.g18132.t1">
    <property type="protein sequence ID" value="ES5_v2.g18132.t1"/>
    <property type="gene ID" value="ES5_v2.g18132"/>
</dbReference>
<sequence length="189" mass="21821">MSPRNWTWTDGLSFNFNEWAVSEPQNLSMNCGTVAIRDGYWSSDDCFKKKPYVCAVPTSYSKCELGWMYFEPTKSCYGHYNYGLLASNWSEAEKYCISQKAHLVFIHSHDEMKFISTFISFTSTYAWTGLYSNDDEITWKWSDGSPTDYITWETGYPNKTVSSCGGVWYERLSDFPCNSIHTTLCKKLA</sequence>
<dbReference type="Proteomes" id="UP000887579">
    <property type="component" value="Unplaced"/>
</dbReference>
<name>A0AC34FLW3_9BILA</name>
<accession>A0AC34FLW3</accession>
<evidence type="ECO:0000313" key="1">
    <source>
        <dbReference type="Proteomes" id="UP000887579"/>
    </source>
</evidence>